<keyword evidence="2" id="KW-0812">Transmembrane</keyword>
<accession>A0A1H6VXI6</accession>
<dbReference type="Proteomes" id="UP000183315">
    <property type="component" value="Unassembled WGS sequence"/>
</dbReference>
<feature type="region of interest" description="Disordered" evidence="1">
    <location>
        <begin position="1"/>
        <end position="21"/>
    </location>
</feature>
<keyword evidence="2" id="KW-0472">Membrane</keyword>
<keyword evidence="2" id="KW-1133">Transmembrane helix</keyword>
<keyword evidence="4" id="KW-1185">Reference proteome</keyword>
<dbReference type="eggNOG" id="ENOG5032HH3">
    <property type="taxonomic scope" value="Bacteria"/>
</dbReference>
<evidence type="ECO:0000313" key="4">
    <source>
        <dbReference type="Proteomes" id="UP000183315"/>
    </source>
</evidence>
<dbReference type="RefSeq" id="WP_052406089.1">
    <property type="nucleotide sequence ID" value="NZ_BBLU01000017.1"/>
</dbReference>
<dbReference type="OrthoDB" id="1551186at2"/>
<organism evidence="3 4">
    <name type="scientific">Demequina mangrovi</name>
    <dbReference type="NCBI Taxonomy" id="1043493"/>
    <lineage>
        <taxon>Bacteria</taxon>
        <taxon>Bacillati</taxon>
        <taxon>Actinomycetota</taxon>
        <taxon>Actinomycetes</taxon>
        <taxon>Micrococcales</taxon>
        <taxon>Demequinaceae</taxon>
        <taxon>Demequina</taxon>
    </lineage>
</organism>
<feature type="transmembrane region" description="Helical" evidence="2">
    <location>
        <begin position="127"/>
        <end position="147"/>
    </location>
</feature>
<dbReference type="InterPro" id="IPR046289">
    <property type="entry name" value="DUF6326"/>
</dbReference>
<evidence type="ECO:0000313" key="3">
    <source>
        <dbReference type="EMBL" id="SEJ09391.1"/>
    </source>
</evidence>
<evidence type="ECO:0000256" key="1">
    <source>
        <dbReference type="SAM" id="MobiDB-lite"/>
    </source>
</evidence>
<feature type="transmembrane region" description="Helical" evidence="2">
    <location>
        <begin position="72"/>
        <end position="92"/>
    </location>
</feature>
<gene>
    <name evidence="3" type="ORF">SAMN05421637_0751</name>
</gene>
<sequence length="153" mass="16334">MNSTTATTDVPSATASAASARTAPHRQPRTLLSALWLFAILNYLYCDVIGFFDKDVIRDTLDGTGAMGDYGQGFLLGASVLMTIPISNVLIARIGSRGLARWASIVGGSVMTLVQVATLFVGSFTAYYGYFSALEIASTVAIVVIAWRWRAEA</sequence>
<dbReference type="Pfam" id="PF19851">
    <property type="entry name" value="DUF6326"/>
    <property type="match status" value="1"/>
</dbReference>
<evidence type="ECO:0000256" key="2">
    <source>
        <dbReference type="SAM" id="Phobius"/>
    </source>
</evidence>
<reference evidence="4" key="1">
    <citation type="submission" date="2016-10" db="EMBL/GenBank/DDBJ databases">
        <authorList>
            <person name="Varghese N."/>
        </authorList>
    </citation>
    <scope>NUCLEOTIDE SEQUENCE [LARGE SCALE GENOMIC DNA]</scope>
    <source>
        <strain evidence="4">DSM 24868</strain>
    </source>
</reference>
<evidence type="ECO:0008006" key="5">
    <source>
        <dbReference type="Google" id="ProtNLM"/>
    </source>
</evidence>
<feature type="transmembrane region" description="Helical" evidence="2">
    <location>
        <begin position="31"/>
        <end position="52"/>
    </location>
</feature>
<dbReference type="EMBL" id="FNZI01000002">
    <property type="protein sequence ID" value="SEJ09391.1"/>
    <property type="molecule type" value="Genomic_DNA"/>
</dbReference>
<feature type="transmembrane region" description="Helical" evidence="2">
    <location>
        <begin position="99"/>
        <end position="121"/>
    </location>
</feature>
<protein>
    <recommendedName>
        <fullName evidence="5">MFS transporter</fullName>
    </recommendedName>
</protein>
<dbReference type="AlphaFoldDB" id="A0A1H6VXI6"/>
<proteinExistence type="predicted"/>
<name>A0A1H6VXI6_9MICO</name>